<sequence>MSRPNINDPESVSALLHQLQASKAWKDLVASSSEVQQPETISNSSSSVAALLSQLKSSPSPSASAPPHNSVPHSAPPLSLPVPVRSHAPPSTDQLQDVKSFSYQQALPLLAQFSGDPAFVAQIQQMKKDQDDLERRLWEERRAIQRKHEDKVKIAKTKAAMIGIGLSKHEADMINDAYKKELDKFDRDRVLSAWDGLVTKQQTLLQQLNVPTMFVTNDKSTRERQQRVMHVLEGLVDNQPP</sequence>
<dbReference type="Pfam" id="PF10454">
    <property type="entry name" value="DUF2458"/>
    <property type="match status" value="1"/>
</dbReference>
<dbReference type="STRING" id="703135.A0A2A9NR29"/>
<evidence type="ECO:0000313" key="2">
    <source>
        <dbReference type="EMBL" id="PFH52568.1"/>
    </source>
</evidence>
<reference evidence="2 3" key="1">
    <citation type="submission" date="2014-02" db="EMBL/GenBank/DDBJ databases">
        <title>Transposable element dynamics among asymbiotic and ectomycorrhizal Amanita fungi.</title>
        <authorList>
            <consortium name="DOE Joint Genome Institute"/>
            <person name="Hess J."/>
            <person name="Skrede I."/>
            <person name="Wolfe B."/>
            <person name="LaButti K."/>
            <person name="Ohm R.A."/>
            <person name="Grigoriev I.V."/>
            <person name="Pringle A."/>
        </authorList>
    </citation>
    <scope>NUCLEOTIDE SEQUENCE [LARGE SCALE GENOMIC DNA]</scope>
    <source>
        <strain evidence="2 3">SKay4041</strain>
    </source>
</reference>
<dbReference type="Proteomes" id="UP000242287">
    <property type="component" value="Unassembled WGS sequence"/>
</dbReference>
<evidence type="ECO:0000313" key="3">
    <source>
        <dbReference type="Proteomes" id="UP000242287"/>
    </source>
</evidence>
<keyword evidence="3" id="KW-1185">Reference proteome</keyword>
<dbReference type="AlphaFoldDB" id="A0A2A9NR29"/>
<accession>A0A2A9NR29</accession>
<feature type="compositionally biased region" description="Low complexity" evidence="1">
    <location>
        <begin position="42"/>
        <end position="73"/>
    </location>
</feature>
<protein>
    <submittedName>
        <fullName evidence="2">Uncharacterized protein</fullName>
    </submittedName>
</protein>
<feature type="compositionally biased region" description="Polar residues" evidence="1">
    <location>
        <begin position="30"/>
        <end position="41"/>
    </location>
</feature>
<proteinExistence type="predicted"/>
<dbReference type="EMBL" id="KZ301978">
    <property type="protein sequence ID" value="PFH52568.1"/>
    <property type="molecule type" value="Genomic_DNA"/>
</dbReference>
<dbReference type="InterPro" id="IPR018858">
    <property type="entry name" value="DUF2458"/>
</dbReference>
<feature type="region of interest" description="Disordered" evidence="1">
    <location>
        <begin position="30"/>
        <end position="94"/>
    </location>
</feature>
<gene>
    <name evidence="2" type="ORF">AMATHDRAFT_46121</name>
</gene>
<organism evidence="2 3">
    <name type="scientific">Amanita thiersii Skay4041</name>
    <dbReference type="NCBI Taxonomy" id="703135"/>
    <lineage>
        <taxon>Eukaryota</taxon>
        <taxon>Fungi</taxon>
        <taxon>Dikarya</taxon>
        <taxon>Basidiomycota</taxon>
        <taxon>Agaricomycotina</taxon>
        <taxon>Agaricomycetes</taxon>
        <taxon>Agaricomycetidae</taxon>
        <taxon>Agaricales</taxon>
        <taxon>Pluteineae</taxon>
        <taxon>Amanitaceae</taxon>
        <taxon>Amanita</taxon>
    </lineage>
</organism>
<name>A0A2A9NR29_9AGAR</name>
<dbReference type="OrthoDB" id="21617at2759"/>
<evidence type="ECO:0000256" key="1">
    <source>
        <dbReference type="SAM" id="MobiDB-lite"/>
    </source>
</evidence>